<proteinExistence type="predicted"/>
<reference evidence="2 3" key="1">
    <citation type="submission" date="2016-10" db="EMBL/GenBank/DDBJ databases">
        <title>Genome sequence of Planktotalea frisia SH6-1.</title>
        <authorList>
            <person name="Poehlein A."/>
            <person name="Bakenhus I."/>
            <person name="Voget S."/>
            <person name="Brinkhoff T."/>
            <person name="Simon M."/>
        </authorList>
    </citation>
    <scope>NUCLEOTIDE SEQUENCE [LARGE SCALE GENOMIC DNA]</scope>
    <source>
        <strain evidence="2 3">SH6-1</strain>
    </source>
</reference>
<dbReference type="InterPro" id="IPR016181">
    <property type="entry name" value="Acyl_CoA_acyltransferase"/>
</dbReference>
<accession>A0A1L9NTH7</accession>
<dbReference type="Gene3D" id="3.40.630.30">
    <property type="match status" value="1"/>
</dbReference>
<dbReference type="InterPro" id="IPR000182">
    <property type="entry name" value="GNAT_dom"/>
</dbReference>
<gene>
    <name evidence="2" type="primary">ywnH</name>
    <name evidence="2" type="ORF">PFRI_32640</name>
</gene>
<keyword evidence="3" id="KW-1185">Reference proteome</keyword>
<dbReference type="Pfam" id="PF00583">
    <property type="entry name" value="Acetyltransf_1"/>
    <property type="match status" value="1"/>
</dbReference>
<evidence type="ECO:0000313" key="3">
    <source>
        <dbReference type="Proteomes" id="UP000184514"/>
    </source>
</evidence>
<protein>
    <submittedName>
        <fullName evidence="2">Putative phosphinothricin acetyltransferase YwnH</fullName>
        <ecNumber evidence="2">2.3.1.183</ecNumber>
    </submittedName>
</protein>
<dbReference type="GO" id="GO:0102971">
    <property type="term" value="F:phosphinothricin N-acetyltransferase activity"/>
    <property type="evidence" value="ECO:0007669"/>
    <property type="project" value="UniProtKB-EC"/>
</dbReference>
<dbReference type="Proteomes" id="UP000184514">
    <property type="component" value="Unassembled WGS sequence"/>
</dbReference>
<keyword evidence="2" id="KW-0808">Transferase</keyword>
<keyword evidence="2" id="KW-0012">Acyltransferase</keyword>
<dbReference type="SUPFAM" id="SSF55729">
    <property type="entry name" value="Acyl-CoA N-acyltransferases (Nat)"/>
    <property type="match status" value="1"/>
</dbReference>
<dbReference type="AlphaFoldDB" id="A0A1L9NTH7"/>
<dbReference type="EC" id="2.3.1.183" evidence="2"/>
<feature type="domain" description="N-acetyltransferase" evidence="1">
    <location>
        <begin position="3"/>
        <end position="158"/>
    </location>
</feature>
<name>A0A1L9NTH7_9RHOB</name>
<dbReference type="PROSITE" id="PS51186">
    <property type="entry name" value="GNAT"/>
    <property type="match status" value="1"/>
</dbReference>
<evidence type="ECO:0000259" key="1">
    <source>
        <dbReference type="PROSITE" id="PS51186"/>
    </source>
</evidence>
<evidence type="ECO:0000313" key="2">
    <source>
        <dbReference type="EMBL" id="OJI92531.1"/>
    </source>
</evidence>
<dbReference type="EMBL" id="MLCB01000177">
    <property type="protein sequence ID" value="OJI92531.1"/>
    <property type="molecule type" value="Genomic_DNA"/>
</dbReference>
<comment type="caution">
    <text evidence="2">The sequence shown here is derived from an EMBL/GenBank/DDBJ whole genome shotgun (WGS) entry which is preliminary data.</text>
</comment>
<sequence length="162" mass="18028">MQITIRAFEQNDLPQMTELLNEIIAIGGTTAYLSPLQTSDIAEWTKRKVAHARWNVAQDETGRIVGFQWAESHPNLPPEAASIATFVRVGVVGAGIGSKLFETTSTQIRALGFEWINASIRSDNESGLRYYAKMGFMDWEVDPNATLSDGRVTGKNHKRFDL</sequence>
<dbReference type="STRING" id="696762.PFRI_32640"/>
<organism evidence="2 3">
    <name type="scientific">Planktotalea frisia</name>
    <dbReference type="NCBI Taxonomy" id="696762"/>
    <lineage>
        <taxon>Bacteria</taxon>
        <taxon>Pseudomonadati</taxon>
        <taxon>Pseudomonadota</taxon>
        <taxon>Alphaproteobacteria</taxon>
        <taxon>Rhodobacterales</taxon>
        <taxon>Paracoccaceae</taxon>
        <taxon>Planktotalea</taxon>
    </lineage>
</organism>
<dbReference type="OrthoDB" id="5997585at2"/>